<keyword evidence="2" id="KW-1185">Reference proteome</keyword>
<evidence type="ECO:0000313" key="2">
    <source>
        <dbReference type="Proteomes" id="UP000830055"/>
    </source>
</evidence>
<accession>A0ABM7W7P7</accession>
<reference evidence="1 2" key="1">
    <citation type="submission" date="2022-01" db="EMBL/GenBank/DDBJ databases">
        <title>Desulfofustis limnae sp. nov., a novel mesophilic sulfate-reducing bacterium isolated from marsh soil.</title>
        <authorList>
            <person name="Watanabe M."/>
            <person name="Takahashi A."/>
            <person name="Kojima H."/>
            <person name="Fukui M."/>
        </authorList>
    </citation>
    <scope>NUCLEOTIDE SEQUENCE [LARGE SCALE GENOMIC DNA]</scope>
    <source>
        <strain evidence="1 2">PPLL</strain>
    </source>
</reference>
<protein>
    <submittedName>
        <fullName evidence="1">Uncharacterized protein</fullName>
    </submittedName>
</protein>
<gene>
    <name evidence="1" type="ORF">DPPLL_12600</name>
</gene>
<dbReference type="Proteomes" id="UP000830055">
    <property type="component" value="Chromosome"/>
</dbReference>
<name>A0ABM7W7P7_9BACT</name>
<sequence length="90" mass="10468">MNFKPLFEQPYSSTSVLTGFINNFGKTENIISYLKQKGITHIIMNDNLTAGWYNQLNKEHQKLVYPLFKNVANPMKSLNGYSYIQIETQF</sequence>
<dbReference type="EMBL" id="AP025516">
    <property type="protein sequence ID" value="BDD86895.1"/>
    <property type="molecule type" value="Genomic_DNA"/>
</dbReference>
<proteinExistence type="predicted"/>
<organism evidence="1 2">
    <name type="scientific">Desulfofustis limnaeus</name>
    <dbReference type="NCBI Taxonomy" id="2740163"/>
    <lineage>
        <taxon>Bacteria</taxon>
        <taxon>Pseudomonadati</taxon>
        <taxon>Thermodesulfobacteriota</taxon>
        <taxon>Desulfobulbia</taxon>
        <taxon>Desulfobulbales</taxon>
        <taxon>Desulfocapsaceae</taxon>
        <taxon>Desulfofustis</taxon>
    </lineage>
</organism>
<evidence type="ECO:0000313" key="1">
    <source>
        <dbReference type="EMBL" id="BDD86895.1"/>
    </source>
</evidence>